<reference evidence="2 3" key="1">
    <citation type="journal article" date="2015" name="PLoS ONE">
        <title>Genome Sequence of Bacillus endophyticus and Analysis of Its Companion Mechanism in the Ketogulonigenium vulgare-Bacillus Strain Consortium.</title>
        <authorList>
            <person name="Jia N."/>
            <person name="Du J."/>
            <person name="Ding M.Z."/>
            <person name="Gao F."/>
            <person name="Yuan Y.J."/>
        </authorList>
    </citation>
    <scope>NUCLEOTIDE SEQUENCE [LARGE SCALE GENOMIC DNA]</scope>
    <source>
        <strain evidence="2 3">Hbe603</strain>
    </source>
</reference>
<protein>
    <submittedName>
        <fullName evidence="2">Uncharacterized protein</fullName>
    </submittedName>
</protein>
<keyword evidence="1" id="KW-0812">Transmembrane</keyword>
<keyword evidence="1" id="KW-0472">Membrane</keyword>
<feature type="transmembrane region" description="Helical" evidence="1">
    <location>
        <begin position="38"/>
        <end position="56"/>
    </location>
</feature>
<gene>
    <name evidence="2" type="ORF">BEH_07135</name>
</gene>
<dbReference type="Proteomes" id="UP000036202">
    <property type="component" value="Chromosome"/>
</dbReference>
<keyword evidence="1" id="KW-1133">Transmembrane helix</keyword>
<reference evidence="3" key="2">
    <citation type="submission" date="2015-06" db="EMBL/GenBank/DDBJ databases">
        <title>Genome Sequence of Bacillus endophyticus and Analysis of its Companion Mechanism in the Ketogulonigenium vulgare-Bacillus strain Consortium.</title>
        <authorList>
            <person name="Jia N."/>
            <person name="Du J."/>
            <person name="Ding M.-Z."/>
            <person name="Gao F."/>
            <person name="Yuan Y.-J."/>
        </authorList>
    </citation>
    <scope>NUCLEOTIDE SEQUENCE [LARGE SCALE GENOMIC DNA]</scope>
    <source>
        <strain evidence="3">Hbe603</strain>
    </source>
</reference>
<organism evidence="2 3">
    <name type="scientific">Priestia filamentosa</name>
    <dbReference type="NCBI Taxonomy" id="1402861"/>
    <lineage>
        <taxon>Bacteria</taxon>
        <taxon>Bacillati</taxon>
        <taxon>Bacillota</taxon>
        <taxon>Bacilli</taxon>
        <taxon>Bacillales</taxon>
        <taxon>Bacillaceae</taxon>
        <taxon>Priestia</taxon>
    </lineage>
</organism>
<dbReference type="KEGG" id="beo:BEH_07135"/>
<sequence length="91" mass="10144">MEGLDFLNALAGMEFSAYVAIAFLLYGIRQVFNFKKEYEALIAITLGLVWVTLEALGVPVHIILQGIFIGFTSFLLTKGIKFGEQKLTKNK</sequence>
<name>A0A0H4KHX7_9BACI</name>
<dbReference type="RefSeq" id="WP_046216854.1">
    <property type="nucleotide sequence ID" value="NZ_CP011974.1"/>
</dbReference>
<proteinExistence type="predicted"/>
<evidence type="ECO:0000256" key="1">
    <source>
        <dbReference type="SAM" id="Phobius"/>
    </source>
</evidence>
<dbReference type="AlphaFoldDB" id="A0A0H4KHX7"/>
<feature type="transmembrane region" description="Helical" evidence="1">
    <location>
        <begin position="6"/>
        <end position="26"/>
    </location>
</feature>
<dbReference type="PATRIC" id="fig|135735.6.peg.1440"/>
<accession>A0A0H4KHX7</accession>
<dbReference type="EMBL" id="CP011974">
    <property type="protein sequence ID" value="AKO91894.1"/>
    <property type="molecule type" value="Genomic_DNA"/>
</dbReference>
<evidence type="ECO:0000313" key="3">
    <source>
        <dbReference type="Proteomes" id="UP000036202"/>
    </source>
</evidence>
<evidence type="ECO:0000313" key="2">
    <source>
        <dbReference type="EMBL" id="AKO91894.1"/>
    </source>
</evidence>
<keyword evidence="3" id="KW-1185">Reference proteome</keyword>